<evidence type="ECO:0000313" key="1">
    <source>
        <dbReference type="EMBL" id="SEQ51759.1"/>
    </source>
</evidence>
<dbReference type="AlphaFoldDB" id="A0A1H9GP29"/>
<dbReference type="InterPro" id="IPR000415">
    <property type="entry name" value="Nitroreductase-like"/>
</dbReference>
<dbReference type="EMBL" id="FOFU01000005">
    <property type="protein sequence ID" value="SEQ51759.1"/>
    <property type="molecule type" value="Genomic_DNA"/>
</dbReference>
<accession>A0A1H9GP29</accession>
<dbReference type="SUPFAM" id="SSF55469">
    <property type="entry name" value="FMN-dependent nitroreductase-like"/>
    <property type="match status" value="1"/>
</dbReference>
<keyword evidence="2" id="KW-1185">Reference proteome</keyword>
<evidence type="ECO:0000313" key="2">
    <source>
        <dbReference type="Proteomes" id="UP000182360"/>
    </source>
</evidence>
<sequence length="52" mass="5954">MLLAIVDLGYQSCWYEGHITDIDRFCDKIAEILNVPDDFDDIAITVLQCYGK</sequence>
<protein>
    <submittedName>
        <fullName evidence="1">Uncharacterized protein</fullName>
    </submittedName>
</protein>
<organism evidence="1 2">
    <name type="scientific">Treponema bryantii</name>
    <dbReference type="NCBI Taxonomy" id="163"/>
    <lineage>
        <taxon>Bacteria</taxon>
        <taxon>Pseudomonadati</taxon>
        <taxon>Spirochaetota</taxon>
        <taxon>Spirochaetia</taxon>
        <taxon>Spirochaetales</taxon>
        <taxon>Treponemataceae</taxon>
        <taxon>Treponema</taxon>
    </lineage>
</organism>
<name>A0A1H9GP29_9SPIR</name>
<dbReference type="Gene3D" id="3.40.109.10">
    <property type="entry name" value="NADH Oxidase"/>
    <property type="match status" value="1"/>
</dbReference>
<reference evidence="1 2" key="1">
    <citation type="submission" date="2016-10" db="EMBL/GenBank/DDBJ databases">
        <authorList>
            <person name="de Groot N.N."/>
        </authorList>
    </citation>
    <scope>NUCLEOTIDE SEQUENCE [LARGE SCALE GENOMIC DNA]</scope>
    <source>
        <strain evidence="1 2">B25</strain>
    </source>
</reference>
<dbReference type="GO" id="GO:0016491">
    <property type="term" value="F:oxidoreductase activity"/>
    <property type="evidence" value="ECO:0007669"/>
    <property type="project" value="InterPro"/>
</dbReference>
<gene>
    <name evidence="1" type="ORF">SAMN04487977_10579</name>
</gene>
<dbReference type="Proteomes" id="UP000182360">
    <property type="component" value="Unassembled WGS sequence"/>
</dbReference>
<proteinExistence type="predicted"/>